<dbReference type="AlphaFoldDB" id="A0A8J8NGK3"/>
<dbReference type="Gene3D" id="1.20.5.340">
    <property type="match status" value="1"/>
</dbReference>
<organism evidence="5 6">
    <name type="scientific">Halteria grandinella</name>
    <dbReference type="NCBI Taxonomy" id="5974"/>
    <lineage>
        <taxon>Eukaryota</taxon>
        <taxon>Sar</taxon>
        <taxon>Alveolata</taxon>
        <taxon>Ciliophora</taxon>
        <taxon>Intramacronucleata</taxon>
        <taxon>Spirotrichea</taxon>
        <taxon>Stichotrichia</taxon>
        <taxon>Sporadotrichida</taxon>
        <taxon>Halteriidae</taxon>
        <taxon>Halteria</taxon>
    </lineage>
</organism>
<keyword evidence="1" id="KW-0863">Zinc-finger</keyword>
<dbReference type="GO" id="GO:0008270">
    <property type="term" value="F:zinc ion binding"/>
    <property type="evidence" value="ECO:0007669"/>
    <property type="project" value="UniProtKB-KW"/>
</dbReference>
<reference evidence="5" key="1">
    <citation type="submission" date="2019-06" db="EMBL/GenBank/DDBJ databases">
        <authorList>
            <person name="Zheng W."/>
        </authorList>
    </citation>
    <scope>NUCLEOTIDE SEQUENCE</scope>
    <source>
        <strain evidence="5">QDHG01</strain>
    </source>
</reference>
<evidence type="ECO:0000256" key="2">
    <source>
        <dbReference type="SAM" id="Coils"/>
    </source>
</evidence>
<feature type="region of interest" description="Disordered" evidence="3">
    <location>
        <begin position="176"/>
        <end position="199"/>
    </location>
</feature>
<feature type="compositionally biased region" description="Basic and acidic residues" evidence="3">
    <location>
        <begin position="281"/>
        <end position="292"/>
    </location>
</feature>
<dbReference type="PROSITE" id="PS50119">
    <property type="entry name" value="ZF_BBOX"/>
    <property type="match status" value="1"/>
</dbReference>
<dbReference type="SUPFAM" id="SSF57845">
    <property type="entry name" value="B-box zinc-binding domain"/>
    <property type="match status" value="1"/>
</dbReference>
<dbReference type="CDD" id="cd19756">
    <property type="entry name" value="Bbox2"/>
    <property type="match status" value="1"/>
</dbReference>
<dbReference type="Pfam" id="PF00643">
    <property type="entry name" value="zf-B_box"/>
    <property type="match status" value="1"/>
</dbReference>
<dbReference type="SMART" id="SM00336">
    <property type="entry name" value="BBOX"/>
    <property type="match status" value="1"/>
</dbReference>
<dbReference type="InterPro" id="IPR000315">
    <property type="entry name" value="Znf_B-box"/>
</dbReference>
<evidence type="ECO:0000259" key="4">
    <source>
        <dbReference type="PROSITE" id="PS50119"/>
    </source>
</evidence>
<evidence type="ECO:0000256" key="3">
    <source>
        <dbReference type="SAM" id="MobiDB-lite"/>
    </source>
</evidence>
<dbReference type="Proteomes" id="UP000785679">
    <property type="component" value="Unassembled WGS sequence"/>
</dbReference>
<dbReference type="EMBL" id="RRYP01016668">
    <property type="protein sequence ID" value="TNV74746.1"/>
    <property type="molecule type" value="Genomic_DNA"/>
</dbReference>
<feature type="compositionally biased region" description="Basic and acidic residues" evidence="3">
    <location>
        <begin position="301"/>
        <end position="329"/>
    </location>
</feature>
<feature type="region of interest" description="Disordered" evidence="3">
    <location>
        <begin position="1"/>
        <end position="32"/>
    </location>
</feature>
<keyword evidence="2" id="KW-0175">Coiled coil</keyword>
<feature type="compositionally biased region" description="Polar residues" evidence="3">
    <location>
        <begin position="1"/>
        <end position="11"/>
    </location>
</feature>
<comment type="caution">
    <text evidence="5">The sequence shown here is derived from an EMBL/GenBank/DDBJ whole genome shotgun (WGS) entry which is preliminary data.</text>
</comment>
<keyword evidence="1" id="KW-0862">Zinc</keyword>
<evidence type="ECO:0000256" key="1">
    <source>
        <dbReference type="PROSITE-ProRule" id="PRU00024"/>
    </source>
</evidence>
<name>A0A8J8NGK3_HALGN</name>
<dbReference type="Gene3D" id="3.30.160.60">
    <property type="entry name" value="Classic Zinc Finger"/>
    <property type="match status" value="1"/>
</dbReference>
<evidence type="ECO:0000313" key="5">
    <source>
        <dbReference type="EMBL" id="TNV74746.1"/>
    </source>
</evidence>
<proteinExistence type="predicted"/>
<feature type="domain" description="B box-type" evidence="4">
    <location>
        <begin position="37"/>
        <end position="77"/>
    </location>
</feature>
<gene>
    <name evidence="5" type="ORF">FGO68_gene4952</name>
</gene>
<keyword evidence="6" id="KW-1185">Reference proteome</keyword>
<feature type="region of interest" description="Disordered" evidence="3">
    <location>
        <begin position="279"/>
        <end position="346"/>
    </location>
</feature>
<accession>A0A8J8NGK3</accession>
<sequence length="346" mass="39505">MEPLHNTSNKIPDSLPSHKDGAGDGESISTITKKDRTNAPKCLVHKKERVQLHCMTEDMAICIKCVTSHKGHDMFEIKERCLDLMKPWTDLKTQVTKTRNKMEAIIGKLPEKEMGQLDSNIAKLNNKFQELLEFKKNCNFKSLQNNLDSYFGRFQDKTLNLAKKLSKQAFEDLEEKKSLLSKGNGPDEEAKEGEGEGKVSEKLISRFKEMRKTIRTLNHSNESLTTKVQSLEDRLENVEVLNSQLAQKHEHLKAEYEKLMDIIKGIDLTQKTHSQPSVVIIEKKRDVKGHDKKDKKKKKAKEFIHGDEQIKAAKQRAKSEQQSEEEGSKLHLKSSAELDIESSLSD</sequence>
<protein>
    <recommendedName>
        <fullName evidence="4">B box-type domain-containing protein</fullName>
    </recommendedName>
</protein>
<keyword evidence="1" id="KW-0479">Metal-binding</keyword>
<feature type="coiled-coil region" evidence="2">
    <location>
        <begin position="214"/>
        <end position="262"/>
    </location>
</feature>
<evidence type="ECO:0000313" key="6">
    <source>
        <dbReference type="Proteomes" id="UP000785679"/>
    </source>
</evidence>